<organism evidence="4 5">
    <name type="scientific">Zhenhengia yiwuensis</name>
    <dbReference type="NCBI Taxonomy" id="2763666"/>
    <lineage>
        <taxon>Bacteria</taxon>
        <taxon>Bacillati</taxon>
        <taxon>Bacillota</taxon>
        <taxon>Clostridia</taxon>
        <taxon>Lachnospirales</taxon>
        <taxon>Lachnospiraceae</taxon>
        <taxon>Zhenhengia</taxon>
    </lineage>
</organism>
<keyword evidence="2" id="KW-1277">Toxin-antitoxin system</keyword>
<gene>
    <name evidence="4" type="ORF">H8718_17510</name>
</gene>
<dbReference type="PANTHER" id="PTHR33988:SF2">
    <property type="entry name" value="ENDORIBONUCLEASE MAZF"/>
    <property type="match status" value="1"/>
</dbReference>
<name>A0A926EN23_9FIRM</name>
<accession>A0A926EN23</accession>
<reference evidence="4" key="1">
    <citation type="submission" date="2020-08" db="EMBL/GenBank/DDBJ databases">
        <title>Genome public.</title>
        <authorList>
            <person name="Liu C."/>
            <person name="Sun Q."/>
        </authorList>
    </citation>
    <scope>NUCLEOTIDE SEQUENCE</scope>
    <source>
        <strain evidence="4">NSJ-12</strain>
    </source>
</reference>
<dbReference type="Proteomes" id="UP000655830">
    <property type="component" value="Unassembled WGS sequence"/>
</dbReference>
<dbReference type="PIRSF" id="PIRSF033490">
    <property type="entry name" value="MazF"/>
    <property type="match status" value="1"/>
</dbReference>
<dbReference type="RefSeq" id="WP_177670068.1">
    <property type="nucleotide sequence ID" value="NZ_JACRSY010000044.1"/>
</dbReference>
<sequence>MYTEETAFEYIYPRRGEIYEADLGVGDGSEQAGIRPVLIIQNNVGNHYSPTIICVPLTSKIKKDIPTHYTVTKDKYHFLTHDSTILCEQIKTISKRRLSHKIGMLSKQDMQNVDQRLSISIAL</sequence>
<keyword evidence="3" id="KW-0378">Hydrolase</keyword>
<keyword evidence="3" id="KW-0540">Nuclease</keyword>
<dbReference type="GO" id="GO:0016075">
    <property type="term" value="P:rRNA catabolic process"/>
    <property type="evidence" value="ECO:0007669"/>
    <property type="project" value="TreeGrafter"/>
</dbReference>
<dbReference type="Pfam" id="PF02452">
    <property type="entry name" value="PemK_toxin"/>
    <property type="match status" value="1"/>
</dbReference>
<keyword evidence="5" id="KW-1185">Reference proteome</keyword>
<proteinExistence type="inferred from homology"/>
<protein>
    <recommendedName>
        <fullName evidence="3">mRNA interferase</fullName>
        <ecNumber evidence="3">3.1.-.-</ecNumber>
    </recommendedName>
</protein>
<evidence type="ECO:0000313" key="4">
    <source>
        <dbReference type="EMBL" id="MBC8581307.1"/>
    </source>
</evidence>
<dbReference type="AlphaFoldDB" id="A0A926EN23"/>
<dbReference type="PANTHER" id="PTHR33988">
    <property type="entry name" value="ENDORIBONUCLEASE MAZF-RELATED"/>
    <property type="match status" value="1"/>
</dbReference>
<comment type="function">
    <text evidence="3">Toxic component of a type II toxin-antitoxin (TA) system.</text>
</comment>
<keyword evidence="3" id="KW-0255">Endonuclease</keyword>
<evidence type="ECO:0000256" key="3">
    <source>
        <dbReference type="PIRNR" id="PIRNR033490"/>
    </source>
</evidence>
<dbReference type="GO" id="GO:0016787">
    <property type="term" value="F:hydrolase activity"/>
    <property type="evidence" value="ECO:0007669"/>
    <property type="project" value="UniProtKB-KW"/>
</dbReference>
<dbReference type="Gene3D" id="2.30.30.110">
    <property type="match status" value="1"/>
</dbReference>
<dbReference type="GO" id="GO:0004521">
    <property type="term" value="F:RNA endonuclease activity"/>
    <property type="evidence" value="ECO:0007669"/>
    <property type="project" value="TreeGrafter"/>
</dbReference>
<evidence type="ECO:0000313" key="5">
    <source>
        <dbReference type="Proteomes" id="UP000655830"/>
    </source>
</evidence>
<evidence type="ECO:0000256" key="1">
    <source>
        <dbReference type="ARBA" id="ARBA00007521"/>
    </source>
</evidence>
<comment type="caution">
    <text evidence="4">The sequence shown here is derived from an EMBL/GenBank/DDBJ whole genome shotgun (WGS) entry which is preliminary data.</text>
</comment>
<dbReference type="SUPFAM" id="SSF50118">
    <property type="entry name" value="Cell growth inhibitor/plasmid maintenance toxic component"/>
    <property type="match status" value="1"/>
</dbReference>
<dbReference type="EMBL" id="JACRSY010000044">
    <property type="protein sequence ID" value="MBC8581307.1"/>
    <property type="molecule type" value="Genomic_DNA"/>
</dbReference>
<dbReference type="GO" id="GO:0003677">
    <property type="term" value="F:DNA binding"/>
    <property type="evidence" value="ECO:0007669"/>
    <property type="project" value="InterPro"/>
</dbReference>
<dbReference type="EC" id="3.1.-.-" evidence="3"/>
<dbReference type="InterPro" id="IPR011067">
    <property type="entry name" value="Plasmid_toxin/cell-grow_inhib"/>
</dbReference>
<evidence type="ECO:0000256" key="2">
    <source>
        <dbReference type="ARBA" id="ARBA00022649"/>
    </source>
</evidence>
<dbReference type="GO" id="GO:0006402">
    <property type="term" value="P:mRNA catabolic process"/>
    <property type="evidence" value="ECO:0007669"/>
    <property type="project" value="TreeGrafter"/>
</dbReference>
<dbReference type="InterPro" id="IPR003477">
    <property type="entry name" value="PemK-like"/>
</dbReference>
<comment type="similarity">
    <text evidence="1 3">Belongs to the PemK/MazF family.</text>
</comment>